<comment type="catalytic activity">
    <reaction evidence="8">
        <text>1D-myo-inositol hexakisphosphate + ATP = 1-diphospho-1D-myo-inositol 2,3,4,5,6-pentakisphosphate + ADP</text>
        <dbReference type="Rhea" id="RHEA:37459"/>
        <dbReference type="ChEBI" id="CHEBI:30616"/>
        <dbReference type="ChEBI" id="CHEBI:58130"/>
        <dbReference type="ChEBI" id="CHEBI:74946"/>
        <dbReference type="ChEBI" id="CHEBI:456216"/>
        <dbReference type="EC" id="2.7.4.24"/>
    </reaction>
    <physiologicalReaction direction="left-to-right" evidence="8">
        <dbReference type="Rhea" id="RHEA:37460"/>
    </physiologicalReaction>
</comment>
<sequence length="737" mass="82971">MKSYVFSMGAMLLGDRVPLVTLDERTLIAKIAFGVSWPFIDHRIKIGTVGPFIDHRSLKIATRGCGICLIHNVTTMSVHPKIRRPFQIGEEEVRLDELRKLPYFALTAIPARLLLFLINAQAVLESIALFESSALLNPKPPFDLGWQMETILVNPSFFNESGLIRGYDFAKKRFDPICDDFSDHFVANIAKADGPEVLEGGCSLTFWNEVDEVMIWSIRPSMSSGRSGCEELKSSWKFLRKFPQLTIVCVPVFLHNFANGPCHFVEDFGIRCSEVWASAFNWIGSHRASGGDGPLVELGLYLELLLNITRVEGVGEDLPSTRWPGEVGSFQMGPVQEVIFITSYLPFNGRNEKVFRNSYLKKTQVAGPDFLLMKLPRHRGFVTGTLTRALGACRRRGMMAFGGGGLKPKGLMRRVKGIVSCARELSRSVGSIGDGRVVCVCSCDPAVLILCCFPCRADLTFPWASIRFSCCERRGLDLTVREMERKITIGVCVMEKKVVIFGDKVILEDPVERYSITVVIFGDKVILEDPVERYSITVVIFGDKVILEDPVERYSITVVIFGDKVILEDPVERYANVRTPDCHVRTRLYFTSESHIHSLMNVLRYCNLDDSLQGEDNLVCDSGLEQLYKTKELDYMSYIVLRMFENTEMNDSEATSLHQEHTLPIMGPERLQEVGSYLTLEKMEKMIRPFSMPAEDFPPPSTPQGFSGYFSKSATVLERLVNLWPFNKHGYANGGKK</sequence>
<name>A0A2I0HZS7_PUNGR</name>
<protein>
    <recommendedName>
        <fullName evidence="9">Inositol hexakisphosphate and diphosphoinositol-pentakisphosphate kinase</fullName>
        <ecNumber evidence="9">2.7.4.24</ecNumber>
    </recommendedName>
</protein>
<evidence type="ECO:0000256" key="8">
    <source>
        <dbReference type="ARBA" id="ARBA00034629"/>
    </source>
</evidence>
<reference evidence="10 11" key="1">
    <citation type="submission" date="2017-11" db="EMBL/GenBank/DDBJ databases">
        <title>De-novo sequencing of pomegranate (Punica granatum L.) genome.</title>
        <authorList>
            <person name="Akparov Z."/>
            <person name="Amiraslanov A."/>
            <person name="Hajiyeva S."/>
            <person name="Abbasov M."/>
            <person name="Kaur K."/>
            <person name="Hamwieh A."/>
            <person name="Solovyev V."/>
            <person name="Salamov A."/>
            <person name="Braich B."/>
            <person name="Kosarev P."/>
            <person name="Mahmoud A."/>
            <person name="Hajiyev E."/>
            <person name="Babayeva S."/>
            <person name="Izzatullayeva V."/>
            <person name="Mammadov A."/>
            <person name="Mammadov A."/>
            <person name="Sharifova S."/>
            <person name="Ojaghi J."/>
            <person name="Eynullazada K."/>
            <person name="Bayramov B."/>
            <person name="Abdulazimova A."/>
            <person name="Shahmuradov I."/>
        </authorList>
    </citation>
    <scope>NUCLEOTIDE SEQUENCE [LARGE SCALE GENOMIC DNA]</scope>
    <source>
        <strain evidence="11">cv. AG2017</strain>
        <tissue evidence="10">Leaf</tissue>
    </source>
</reference>
<keyword evidence="5 9" id="KW-0418">Kinase</keyword>
<dbReference type="PANTHER" id="PTHR12750:SF9">
    <property type="entry name" value="INOSITOL HEXAKISPHOSPHATE AND DIPHOSPHOINOSITOL-PENTAKISPHOSPHATE KINASE"/>
    <property type="match status" value="1"/>
</dbReference>
<comment type="similarity">
    <text evidence="1 9">Belongs to the histidine acid phosphatase family. VIP1 subfamily.</text>
</comment>
<dbReference type="GO" id="GO:0005524">
    <property type="term" value="F:ATP binding"/>
    <property type="evidence" value="ECO:0007669"/>
    <property type="project" value="UniProtKB-KW"/>
</dbReference>
<evidence type="ECO:0000256" key="6">
    <source>
        <dbReference type="ARBA" id="ARBA00022840"/>
    </source>
</evidence>
<keyword evidence="6 9" id="KW-0067">ATP-binding</keyword>
<dbReference type="STRING" id="22663.A0A2I0HZS7"/>
<keyword evidence="3 9" id="KW-0808">Transferase</keyword>
<dbReference type="Gene3D" id="3.40.50.11950">
    <property type="match status" value="1"/>
</dbReference>
<dbReference type="AlphaFoldDB" id="A0A2I0HZS7"/>
<evidence type="ECO:0000256" key="5">
    <source>
        <dbReference type="ARBA" id="ARBA00022777"/>
    </source>
</evidence>
<keyword evidence="4 9" id="KW-0547">Nucleotide-binding</keyword>
<dbReference type="InterPro" id="IPR037446">
    <property type="entry name" value="His_Pase_VIP1"/>
</dbReference>
<evidence type="ECO:0000256" key="7">
    <source>
        <dbReference type="ARBA" id="ARBA00033696"/>
    </source>
</evidence>
<dbReference type="GO" id="GO:0033857">
    <property type="term" value="F:5-diphosphoinositol pentakisphosphate 1-kinase activity"/>
    <property type="evidence" value="ECO:0007669"/>
    <property type="project" value="TreeGrafter"/>
</dbReference>
<comment type="function">
    <text evidence="9">Bifunctional inositol kinase that acts in concert with the IP6K kinases to synthesize the diphosphate group-containing inositol pyrophosphates diphosphoinositol pentakisphosphate, PP-InsP5, and bis-diphosphoinositol tetrakisphosphate, (PP)2-InsP4. PP-InsP5 and (PP)2-InsP4, also respectively called InsP7 and InsP8, may regulate a variety of cellular processes, including apoptosis, vesicle trafficking, cytoskeletal dynamics, and exocytosis. Phosphorylates inositol hexakisphosphate (InsP6).</text>
</comment>
<evidence type="ECO:0000256" key="9">
    <source>
        <dbReference type="RuleBase" id="RU365032"/>
    </source>
</evidence>
<comment type="caution">
    <text evidence="10">The sequence shown here is derived from an EMBL/GenBank/DDBJ whole genome shotgun (WGS) entry which is preliminary data.</text>
</comment>
<evidence type="ECO:0000256" key="2">
    <source>
        <dbReference type="ARBA" id="ARBA00022490"/>
    </source>
</evidence>
<comment type="catalytic activity">
    <reaction evidence="7">
        <text>5-diphospho-1D-myo-inositol 1,2,3,4,6-pentakisphosphate + ATP + H(+) = 1,5-bis(diphospho)-1D-myo-inositol 2,3,4,6-tetrakisphosphate + ADP</text>
        <dbReference type="Rhea" id="RHEA:10276"/>
        <dbReference type="ChEBI" id="CHEBI:15378"/>
        <dbReference type="ChEBI" id="CHEBI:30616"/>
        <dbReference type="ChEBI" id="CHEBI:58628"/>
        <dbReference type="ChEBI" id="CHEBI:77983"/>
        <dbReference type="ChEBI" id="CHEBI:456216"/>
        <dbReference type="EC" id="2.7.4.24"/>
    </reaction>
    <physiologicalReaction direction="left-to-right" evidence="7">
        <dbReference type="Rhea" id="RHEA:10277"/>
    </physiologicalReaction>
</comment>
<dbReference type="EC" id="2.7.4.24" evidence="9"/>
<dbReference type="EMBL" id="PGOL01004509">
    <property type="protein sequence ID" value="PKI37224.1"/>
    <property type="molecule type" value="Genomic_DNA"/>
</dbReference>
<evidence type="ECO:0000256" key="4">
    <source>
        <dbReference type="ARBA" id="ARBA00022741"/>
    </source>
</evidence>
<evidence type="ECO:0000256" key="1">
    <source>
        <dbReference type="ARBA" id="ARBA00005609"/>
    </source>
</evidence>
<dbReference type="Pfam" id="PF00328">
    <property type="entry name" value="His_Phos_2"/>
    <property type="match status" value="1"/>
</dbReference>
<keyword evidence="2 9" id="KW-0963">Cytoplasm</keyword>
<dbReference type="GO" id="GO:0005829">
    <property type="term" value="C:cytosol"/>
    <property type="evidence" value="ECO:0007669"/>
    <property type="project" value="UniProtKB-SubCell"/>
</dbReference>
<evidence type="ECO:0000313" key="11">
    <source>
        <dbReference type="Proteomes" id="UP000233551"/>
    </source>
</evidence>
<dbReference type="GO" id="GO:0052723">
    <property type="term" value="F:inositol hexakisphosphate 1-kinase activity"/>
    <property type="evidence" value="ECO:0007669"/>
    <property type="project" value="RHEA"/>
</dbReference>
<dbReference type="InterPro" id="IPR000560">
    <property type="entry name" value="His_Pase_clade-2"/>
</dbReference>
<proteinExistence type="inferred from homology"/>
<comment type="subcellular location">
    <subcellularLocation>
        <location evidence="9">Cytoplasm</location>
        <location evidence="9">Cytosol</location>
    </subcellularLocation>
</comment>
<dbReference type="InterPro" id="IPR029033">
    <property type="entry name" value="His_PPase_superfam"/>
</dbReference>
<evidence type="ECO:0000256" key="3">
    <source>
        <dbReference type="ARBA" id="ARBA00022679"/>
    </source>
</evidence>
<evidence type="ECO:0000313" key="10">
    <source>
        <dbReference type="EMBL" id="PKI37224.1"/>
    </source>
</evidence>
<dbReference type="Proteomes" id="UP000233551">
    <property type="component" value="Unassembled WGS sequence"/>
</dbReference>
<gene>
    <name evidence="10" type="ORF">CRG98_042376</name>
</gene>
<dbReference type="PANTHER" id="PTHR12750">
    <property type="entry name" value="DIPHOSPHOINOSITOL PENTAKISPHOSPHATE KINASE"/>
    <property type="match status" value="1"/>
</dbReference>
<keyword evidence="11" id="KW-1185">Reference proteome</keyword>
<organism evidence="10 11">
    <name type="scientific">Punica granatum</name>
    <name type="common">Pomegranate</name>
    <dbReference type="NCBI Taxonomy" id="22663"/>
    <lineage>
        <taxon>Eukaryota</taxon>
        <taxon>Viridiplantae</taxon>
        <taxon>Streptophyta</taxon>
        <taxon>Embryophyta</taxon>
        <taxon>Tracheophyta</taxon>
        <taxon>Spermatophyta</taxon>
        <taxon>Magnoliopsida</taxon>
        <taxon>eudicotyledons</taxon>
        <taxon>Gunneridae</taxon>
        <taxon>Pentapetalae</taxon>
        <taxon>rosids</taxon>
        <taxon>malvids</taxon>
        <taxon>Myrtales</taxon>
        <taxon>Lythraceae</taxon>
        <taxon>Punica</taxon>
    </lineage>
</organism>
<accession>A0A2I0HZS7</accession>
<dbReference type="GO" id="GO:0032958">
    <property type="term" value="P:inositol phosphate biosynthetic process"/>
    <property type="evidence" value="ECO:0007669"/>
    <property type="project" value="TreeGrafter"/>
</dbReference>
<dbReference type="GO" id="GO:0006020">
    <property type="term" value="P:inositol metabolic process"/>
    <property type="evidence" value="ECO:0007669"/>
    <property type="project" value="TreeGrafter"/>
</dbReference>
<dbReference type="SUPFAM" id="SSF53254">
    <property type="entry name" value="Phosphoglycerate mutase-like"/>
    <property type="match status" value="1"/>
</dbReference>